<dbReference type="HAMAP" id="MF_01477">
    <property type="entry name" value="Iojap_RsfS"/>
    <property type="match status" value="1"/>
</dbReference>
<evidence type="ECO:0000256" key="2">
    <source>
        <dbReference type="HAMAP-Rule" id="MF_01477"/>
    </source>
</evidence>
<name>A0ABW2SKX7_9ACTO</name>
<comment type="similarity">
    <text evidence="1 2">Belongs to the Iojap/RsfS family.</text>
</comment>
<dbReference type="Gene3D" id="3.30.460.10">
    <property type="entry name" value="Beta Polymerase, domain 2"/>
    <property type="match status" value="1"/>
</dbReference>
<dbReference type="RefSeq" id="WP_380973209.1">
    <property type="nucleotide sequence ID" value="NZ_JBHTEF010000001.1"/>
</dbReference>
<organism evidence="3 4">
    <name type="scientific">Schaalia naturae</name>
    <dbReference type="NCBI Taxonomy" id="635203"/>
    <lineage>
        <taxon>Bacteria</taxon>
        <taxon>Bacillati</taxon>
        <taxon>Actinomycetota</taxon>
        <taxon>Actinomycetes</taxon>
        <taxon>Actinomycetales</taxon>
        <taxon>Actinomycetaceae</taxon>
        <taxon>Schaalia</taxon>
    </lineage>
</organism>
<dbReference type="NCBIfam" id="TIGR00090">
    <property type="entry name" value="rsfS_iojap_ybeB"/>
    <property type="match status" value="1"/>
</dbReference>
<sequence length="132" mass="14380">MTVGRDTLDILSIAAEAAADKLATKPVVVDVSGRLGISDAFLIASAPTDRQVRAIAEEVMDRVSRDRGVLPLRIEGRVDARWVLLDYGMGVVHVLTEEDREYYALEKLWGDCPQVAAEELASADLAWSRAAV</sequence>
<comment type="function">
    <text evidence="2">Functions as a ribosomal silencing factor. Interacts with ribosomal protein uL14 (rplN), blocking formation of intersubunit bridge B8. Prevents association of the 30S and 50S ribosomal subunits and the formation of functional ribosomes, thus repressing translation.</text>
</comment>
<dbReference type="Pfam" id="PF02410">
    <property type="entry name" value="RsfS"/>
    <property type="match status" value="1"/>
</dbReference>
<dbReference type="SUPFAM" id="SSF81301">
    <property type="entry name" value="Nucleotidyltransferase"/>
    <property type="match status" value="1"/>
</dbReference>
<keyword evidence="2" id="KW-0963">Cytoplasm</keyword>
<dbReference type="InterPro" id="IPR004394">
    <property type="entry name" value="Iojap/RsfS/C7orf30"/>
</dbReference>
<keyword evidence="2" id="KW-0678">Repressor</keyword>
<gene>
    <name evidence="2 3" type="primary">rsfS</name>
    <name evidence="3" type="ORF">ACFQWG_06180</name>
</gene>
<protein>
    <recommendedName>
        <fullName evidence="2">Ribosomal silencing factor RsfS</fullName>
    </recommendedName>
</protein>
<dbReference type="PANTHER" id="PTHR21043:SF0">
    <property type="entry name" value="MITOCHONDRIAL ASSEMBLY OF RIBOSOMAL LARGE SUBUNIT PROTEIN 1"/>
    <property type="match status" value="1"/>
</dbReference>
<evidence type="ECO:0000313" key="3">
    <source>
        <dbReference type="EMBL" id="MFC7580784.1"/>
    </source>
</evidence>
<keyword evidence="4" id="KW-1185">Reference proteome</keyword>
<comment type="caution">
    <text evidence="3">The sequence shown here is derived from an EMBL/GenBank/DDBJ whole genome shotgun (WGS) entry which is preliminary data.</text>
</comment>
<comment type="subcellular location">
    <subcellularLocation>
        <location evidence="2">Cytoplasm</location>
    </subcellularLocation>
</comment>
<accession>A0ABW2SKX7</accession>
<evidence type="ECO:0000313" key="4">
    <source>
        <dbReference type="Proteomes" id="UP001596527"/>
    </source>
</evidence>
<evidence type="ECO:0000256" key="1">
    <source>
        <dbReference type="ARBA" id="ARBA00010574"/>
    </source>
</evidence>
<keyword evidence="2" id="KW-0810">Translation regulation</keyword>
<dbReference type="PANTHER" id="PTHR21043">
    <property type="entry name" value="IOJAP SUPERFAMILY ORTHOLOG"/>
    <property type="match status" value="1"/>
</dbReference>
<dbReference type="EMBL" id="JBHTEF010000001">
    <property type="protein sequence ID" value="MFC7580784.1"/>
    <property type="molecule type" value="Genomic_DNA"/>
</dbReference>
<dbReference type="InterPro" id="IPR043519">
    <property type="entry name" value="NT_sf"/>
</dbReference>
<dbReference type="Proteomes" id="UP001596527">
    <property type="component" value="Unassembled WGS sequence"/>
</dbReference>
<comment type="subunit">
    <text evidence="2">Interacts with ribosomal protein uL14 (rplN).</text>
</comment>
<proteinExistence type="inferred from homology"/>
<reference evidence="4" key="1">
    <citation type="journal article" date="2019" name="Int. J. Syst. Evol. Microbiol.">
        <title>The Global Catalogue of Microorganisms (GCM) 10K type strain sequencing project: providing services to taxonomists for standard genome sequencing and annotation.</title>
        <authorList>
            <consortium name="The Broad Institute Genomics Platform"/>
            <consortium name="The Broad Institute Genome Sequencing Center for Infectious Disease"/>
            <person name="Wu L."/>
            <person name="Ma J."/>
        </authorList>
    </citation>
    <scope>NUCLEOTIDE SEQUENCE [LARGE SCALE GENOMIC DNA]</scope>
    <source>
        <strain evidence="4">CCUG 56698</strain>
    </source>
</reference>